<feature type="region of interest" description="Disordered" evidence="1">
    <location>
        <begin position="344"/>
        <end position="375"/>
    </location>
</feature>
<keyword evidence="2" id="KW-1133">Transmembrane helix</keyword>
<name>A0A371D8S9_9APHY</name>
<keyword evidence="2" id="KW-0812">Transmembrane</keyword>
<evidence type="ECO:0000313" key="5">
    <source>
        <dbReference type="Proteomes" id="UP000256964"/>
    </source>
</evidence>
<dbReference type="AlphaFoldDB" id="A0A371D8S9"/>
<evidence type="ECO:0000256" key="1">
    <source>
        <dbReference type="SAM" id="MobiDB-lite"/>
    </source>
</evidence>
<evidence type="ECO:0000256" key="2">
    <source>
        <dbReference type="SAM" id="Phobius"/>
    </source>
</evidence>
<keyword evidence="5" id="KW-1185">Reference proteome</keyword>
<reference evidence="4 5" key="1">
    <citation type="journal article" date="2018" name="Biotechnol. Biofuels">
        <title>Integrative visual omics of the white-rot fungus Polyporus brumalis exposes the biotechnological potential of its oxidative enzymes for delignifying raw plant biomass.</title>
        <authorList>
            <person name="Miyauchi S."/>
            <person name="Rancon A."/>
            <person name="Drula E."/>
            <person name="Hage H."/>
            <person name="Chaduli D."/>
            <person name="Favel A."/>
            <person name="Grisel S."/>
            <person name="Henrissat B."/>
            <person name="Herpoel-Gimbert I."/>
            <person name="Ruiz-Duenas F.J."/>
            <person name="Chevret D."/>
            <person name="Hainaut M."/>
            <person name="Lin J."/>
            <person name="Wang M."/>
            <person name="Pangilinan J."/>
            <person name="Lipzen A."/>
            <person name="Lesage-Meessen L."/>
            <person name="Navarro D."/>
            <person name="Riley R."/>
            <person name="Grigoriev I.V."/>
            <person name="Zhou S."/>
            <person name="Raouche S."/>
            <person name="Rosso M.N."/>
        </authorList>
    </citation>
    <scope>NUCLEOTIDE SEQUENCE [LARGE SCALE GENOMIC DNA]</scope>
    <source>
        <strain evidence="4 5">BRFM 1820</strain>
    </source>
</reference>
<dbReference type="Pfam" id="PF20151">
    <property type="entry name" value="DUF6533"/>
    <property type="match status" value="1"/>
</dbReference>
<feature type="transmembrane region" description="Helical" evidence="2">
    <location>
        <begin position="12"/>
        <end position="31"/>
    </location>
</feature>
<evidence type="ECO:0000259" key="3">
    <source>
        <dbReference type="Pfam" id="PF20151"/>
    </source>
</evidence>
<gene>
    <name evidence="4" type="ORF">OH76DRAFT_1483430</name>
</gene>
<organism evidence="4 5">
    <name type="scientific">Lentinus brumalis</name>
    <dbReference type="NCBI Taxonomy" id="2498619"/>
    <lineage>
        <taxon>Eukaryota</taxon>
        <taxon>Fungi</taxon>
        <taxon>Dikarya</taxon>
        <taxon>Basidiomycota</taxon>
        <taxon>Agaricomycotina</taxon>
        <taxon>Agaricomycetes</taxon>
        <taxon>Polyporales</taxon>
        <taxon>Polyporaceae</taxon>
        <taxon>Lentinus</taxon>
    </lineage>
</organism>
<protein>
    <recommendedName>
        <fullName evidence="3">DUF6533 domain-containing protein</fullName>
    </recommendedName>
</protein>
<sequence length="375" mass="40460">MSDLAGTYEAAFTANFCGVAVVTVLVFDWIISSASEVNLVWRVPKTSASLLYIFNRYCIMLAWFVGIVTIQPVSDLRWIGPSGLYWSEVALENLSMLGPALFSSLRVYALSGQRRVLTGLTLGLALMPFFVNVSTDYQSHPVNLDPPYNCYLDSTTSPTMALAPPLQSTVRDTDHKTVTFLSRSSSTLADLIAIAVTWWTTYRSSRLAADTLHGPTFHQIVLYNGSIYFVVLATLNILHIVLTALSFKLPSGSESYMINFIDPIASMLVCRFLLSLQEAKRNTRPASDATPSCIVPDFAGSPSPLPSFVAPLGGLVHASFSFSSSDSSLTSDLDLQCDTASELESRGSDSTVIVGGEGKKGSVSSMEGSVAETPV</sequence>
<dbReference type="EMBL" id="KZ857408">
    <property type="protein sequence ID" value="RDX48928.1"/>
    <property type="molecule type" value="Genomic_DNA"/>
</dbReference>
<evidence type="ECO:0000313" key="4">
    <source>
        <dbReference type="EMBL" id="RDX48928.1"/>
    </source>
</evidence>
<keyword evidence="2" id="KW-0472">Membrane</keyword>
<dbReference type="Proteomes" id="UP000256964">
    <property type="component" value="Unassembled WGS sequence"/>
</dbReference>
<feature type="compositionally biased region" description="Low complexity" evidence="1">
    <location>
        <begin position="361"/>
        <end position="375"/>
    </location>
</feature>
<feature type="domain" description="DUF6533" evidence="3">
    <location>
        <begin position="17"/>
        <end position="61"/>
    </location>
</feature>
<proteinExistence type="predicted"/>
<feature type="transmembrane region" description="Helical" evidence="2">
    <location>
        <begin position="220"/>
        <end position="244"/>
    </location>
</feature>
<feature type="transmembrane region" description="Helical" evidence="2">
    <location>
        <begin position="51"/>
        <end position="70"/>
    </location>
</feature>
<feature type="transmembrane region" description="Helical" evidence="2">
    <location>
        <begin position="116"/>
        <end position="135"/>
    </location>
</feature>
<feature type="transmembrane region" description="Helical" evidence="2">
    <location>
        <begin position="256"/>
        <end position="274"/>
    </location>
</feature>
<accession>A0A371D8S9</accession>
<dbReference type="OrthoDB" id="2751164at2759"/>
<dbReference type="InterPro" id="IPR045340">
    <property type="entry name" value="DUF6533"/>
</dbReference>